<gene>
    <name evidence="3" type="ORF">PMH09_01495</name>
</gene>
<comment type="caution">
    <text evidence="3">The sequence shown here is derived from an EMBL/GenBank/DDBJ whole genome shotgun (WGS) entry which is preliminary data.</text>
</comment>
<feature type="region of interest" description="Disordered" evidence="2">
    <location>
        <begin position="105"/>
        <end position="128"/>
    </location>
</feature>
<name>A0ABT7BRP5_9CYAN</name>
<evidence type="ECO:0000313" key="3">
    <source>
        <dbReference type="EMBL" id="MDJ1181857.1"/>
    </source>
</evidence>
<dbReference type="RefSeq" id="WP_283756506.1">
    <property type="nucleotide sequence ID" value="NZ_JAQOSQ010000001.1"/>
</dbReference>
<feature type="compositionally biased region" description="Low complexity" evidence="2">
    <location>
        <begin position="8"/>
        <end position="17"/>
    </location>
</feature>
<reference evidence="3 4" key="1">
    <citation type="submission" date="2023-01" db="EMBL/GenBank/DDBJ databases">
        <title>Novel diversity within Roseofilum (Cyanobacteria; Desertifilaceae) from marine benthic mats with descriptions of four novel species.</title>
        <authorList>
            <person name="Wang Y."/>
            <person name="Berthold D.E."/>
            <person name="Hu J."/>
            <person name="Lefler F.W."/>
            <person name="Laughinghouse H.D. IV."/>
        </authorList>
    </citation>
    <scope>NUCLEOTIDE SEQUENCE [LARGE SCALE GENOMIC DNA]</scope>
    <source>
        <strain evidence="3 4">BLCC-M143</strain>
    </source>
</reference>
<feature type="coiled-coil region" evidence="1">
    <location>
        <begin position="64"/>
        <end position="91"/>
    </location>
</feature>
<proteinExistence type="predicted"/>
<dbReference type="Proteomes" id="UP001232992">
    <property type="component" value="Unassembled WGS sequence"/>
</dbReference>
<evidence type="ECO:0008006" key="5">
    <source>
        <dbReference type="Google" id="ProtNLM"/>
    </source>
</evidence>
<organism evidence="3 4">
    <name type="scientific">Roseofilum casamattae BLCC-M143</name>
    <dbReference type="NCBI Taxonomy" id="3022442"/>
    <lineage>
        <taxon>Bacteria</taxon>
        <taxon>Bacillati</taxon>
        <taxon>Cyanobacteriota</taxon>
        <taxon>Cyanophyceae</taxon>
        <taxon>Desertifilales</taxon>
        <taxon>Desertifilaceae</taxon>
        <taxon>Roseofilum</taxon>
        <taxon>Roseofilum casamattae</taxon>
    </lineage>
</organism>
<keyword evidence="4" id="KW-1185">Reference proteome</keyword>
<protein>
    <recommendedName>
        <fullName evidence="5">Cell division protein FtsL</fullName>
    </recommendedName>
</protein>
<evidence type="ECO:0000256" key="2">
    <source>
        <dbReference type="SAM" id="MobiDB-lite"/>
    </source>
</evidence>
<evidence type="ECO:0000256" key="1">
    <source>
        <dbReference type="SAM" id="Coils"/>
    </source>
</evidence>
<evidence type="ECO:0000313" key="4">
    <source>
        <dbReference type="Proteomes" id="UP001232992"/>
    </source>
</evidence>
<sequence>MRSRQRSRLSSSPQPLSGPTRARVSRQPSRRNVAIALEATAKAAVHLVLIAVGTSAIVRLIPYYRSVQAKLESVEIQVQQTQERVDSLQLDFDRSFDPDRATQVMAEQSHRIDPQRRSVVWKKGNPQP</sequence>
<dbReference type="EMBL" id="JAQOSQ010000001">
    <property type="protein sequence ID" value="MDJ1181857.1"/>
    <property type="molecule type" value="Genomic_DNA"/>
</dbReference>
<feature type="region of interest" description="Disordered" evidence="2">
    <location>
        <begin position="1"/>
        <end position="29"/>
    </location>
</feature>
<accession>A0ABT7BRP5</accession>
<keyword evidence="1" id="KW-0175">Coiled coil</keyword>